<gene>
    <name evidence="3" type="ORF">KXQ929_LOCUS50147</name>
</gene>
<dbReference type="InterPro" id="IPR039662">
    <property type="entry name" value="Cohesin_Scc3/SA"/>
</dbReference>
<proteinExistence type="inferred from homology"/>
<name>A0A820NA89_9BILA</name>
<dbReference type="PANTHER" id="PTHR11199">
    <property type="entry name" value="STROMAL ANTIGEN"/>
    <property type="match status" value="1"/>
</dbReference>
<accession>A0A820NA89</accession>
<dbReference type="Pfam" id="PF24571">
    <property type="entry name" value="HEAT_SCC3-SA"/>
    <property type="match status" value="1"/>
</dbReference>
<dbReference type="InterPro" id="IPR056396">
    <property type="entry name" value="HEAT_SCC3-SA"/>
</dbReference>
<evidence type="ECO:0000313" key="4">
    <source>
        <dbReference type="Proteomes" id="UP000663868"/>
    </source>
</evidence>
<evidence type="ECO:0000259" key="2">
    <source>
        <dbReference type="Pfam" id="PF24571"/>
    </source>
</evidence>
<sequence length="131" mass="15427">MTVDCEYEVAVQAIKLLTAILKFSDRILEDKDCENIYELVYHSHRQIAQAAGEFLNQKLFHKAEQPLNTTKKRSQNTAFMYLLVQFFIESELHEHATYLVDSMWDQHPMMKDWECMTDILLEAPDQDDDPL</sequence>
<comment type="similarity">
    <text evidence="1">Belongs to the SCC3 family.</text>
</comment>
<dbReference type="GO" id="GO:0003682">
    <property type="term" value="F:chromatin binding"/>
    <property type="evidence" value="ECO:0007669"/>
    <property type="project" value="TreeGrafter"/>
</dbReference>
<dbReference type="GO" id="GO:0000785">
    <property type="term" value="C:chromatin"/>
    <property type="evidence" value="ECO:0007669"/>
    <property type="project" value="TreeGrafter"/>
</dbReference>
<dbReference type="PANTHER" id="PTHR11199:SF0">
    <property type="entry name" value="LD34181P-RELATED"/>
    <property type="match status" value="1"/>
</dbReference>
<dbReference type="GO" id="GO:0008278">
    <property type="term" value="C:cohesin complex"/>
    <property type="evidence" value="ECO:0007669"/>
    <property type="project" value="TreeGrafter"/>
</dbReference>
<organism evidence="3 4">
    <name type="scientific">Adineta steineri</name>
    <dbReference type="NCBI Taxonomy" id="433720"/>
    <lineage>
        <taxon>Eukaryota</taxon>
        <taxon>Metazoa</taxon>
        <taxon>Spiralia</taxon>
        <taxon>Gnathifera</taxon>
        <taxon>Rotifera</taxon>
        <taxon>Eurotatoria</taxon>
        <taxon>Bdelloidea</taxon>
        <taxon>Adinetida</taxon>
        <taxon>Adinetidae</taxon>
        <taxon>Adineta</taxon>
    </lineage>
</organism>
<protein>
    <recommendedName>
        <fullName evidence="2">Cohesin subunit SCC3/SA HEAT-repeats domain-containing protein</fullName>
    </recommendedName>
</protein>
<dbReference type="EMBL" id="CAJOBB010022507">
    <property type="protein sequence ID" value="CAF4385315.1"/>
    <property type="molecule type" value="Genomic_DNA"/>
</dbReference>
<dbReference type="AlphaFoldDB" id="A0A820NA89"/>
<dbReference type="GO" id="GO:0007062">
    <property type="term" value="P:sister chromatid cohesion"/>
    <property type="evidence" value="ECO:0007669"/>
    <property type="project" value="TreeGrafter"/>
</dbReference>
<dbReference type="GO" id="GO:0005634">
    <property type="term" value="C:nucleus"/>
    <property type="evidence" value="ECO:0007669"/>
    <property type="project" value="TreeGrafter"/>
</dbReference>
<feature type="non-terminal residue" evidence="3">
    <location>
        <position position="131"/>
    </location>
</feature>
<dbReference type="Proteomes" id="UP000663868">
    <property type="component" value="Unassembled WGS sequence"/>
</dbReference>
<reference evidence="3" key="1">
    <citation type="submission" date="2021-02" db="EMBL/GenBank/DDBJ databases">
        <authorList>
            <person name="Nowell W R."/>
        </authorList>
    </citation>
    <scope>NUCLEOTIDE SEQUENCE</scope>
</reference>
<evidence type="ECO:0000313" key="3">
    <source>
        <dbReference type="EMBL" id="CAF4385315.1"/>
    </source>
</evidence>
<evidence type="ECO:0000256" key="1">
    <source>
        <dbReference type="ARBA" id="ARBA00005486"/>
    </source>
</evidence>
<comment type="caution">
    <text evidence="3">The sequence shown here is derived from an EMBL/GenBank/DDBJ whole genome shotgun (WGS) entry which is preliminary data.</text>
</comment>
<feature type="domain" description="Cohesin subunit SCC3/SA HEAT-repeats" evidence="2">
    <location>
        <begin position="98"/>
        <end position="128"/>
    </location>
</feature>